<dbReference type="EMBL" id="JAHLQF010000001">
    <property type="protein sequence ID" value="MBU5483455.1"/>
    <property type="molecule type" value="Genomic_DNA"/>
</dbReference>
<evidence type="ECO:0008006" key="3">
    <source>
        <dbReference type="Google" id="ProtNLM"/>
    </source>
</evidence>
<evidence type="ECO:0000313" key="1">
    <source>
        <dbReference type="EMBL" id="MBU5483455.1"/>
    </source>
</evidence>
<comment type="caution">
    <text evidence="1">The sequence shown here is derived from an EMBL/GenBank/DDBJ whole genome shotgun (WGS) entry which is preliminary data.</text>
</comment>
<sequence>MEDNKILEVISQGDENCQHIWCCNPISEMTIENNCIVFKYDRICQECLRQEVIKSNKRGKNIKNYKNIKEK</sequence>
<protein>
    <recommendedName>
        <fullName evidence="3">Cysteine-rich VLP domain-containing protein</fullName>
    </recommendedName>
</protein>
<gene>
    <name evidence="1" type="ORF">KQI86_03880</name>
</gene>
<proteinExistence type="predicted"/>
<keyword evidence="2" id="KW-1185">Reference proteome</keyword>
<dbReference type="RefSeq" id="WP_216437834.1">
    <property type="nucleotide sequence ID" value="NZ_JAHLQF010000001.1"/>
</dbReference>
<organism evidence="1 2">
    <name type="scientific">Clostridium mobile</name>
    <dbReference type="NCBI Taxonomy" id="2841512"/>
    <lineage>
        <taxon>Bacteria</taxon>
        <taxon>Bacillati</taxon>
        <taxon>Bacillota</taxon>
        <taxon>Clostridia</taxon>
        <taxon>Eubacteriales</taxon>
        <taxon>Clostridiaceae</taxon>
        <taxon>Clostridium</taxon>
    </lineage>
</organism>
<accession>A0ABS6EEL7</accession>
<evidence type="ECO:0000313" key="2">
    <source>
        <dbReference type="Proteomes" id="UP000726170"/>
    </source>
</evidence>
<dbReference type="Proteomes" id="UP000726170">
    <property type="component" value="Unassembled WGS sequence"/>
</dbReference>
<name>A0ABS6EEL7_9CLOT</name>
<reference evidence="1 2" key="1">
    <citation type="submission" date="2021-06" db="EMBL/GenBank/DDBJ databases">
        <authorList>
            <person name="Sun Q."/>
            <person name="Li D."/>
        </authorList>
    </citation>
    <scope>NUCLEOTIDE SEQUENCE [LARGE SCALE GENOMIC DNA]</scope>
    <source>
        <strain evidence="1 2">MSJ-11</strain>
    </source>
</reference>